<feature type="transmembrane region" description="Helical" evidence="8">
    <location>
        <begin position="294"/>
        <end position="317"/>
    </location>
</feature>
<evidence type="ECO:0000256" key="6">
    <source>
        <dbReference type="ARBA" id="ARBA00022989"/>
    </source>
</evidence>
<dbReference type="PROSITE" id="PS50928">
    <property type="entry name" value="ABC_TM1"/>
    <property type="match status" value="1"/>
</dbReference>
<dbReference type="GO" id="GO:0005886">
    <property type="term" value="C:plasma membrane"/>
    <property type="evidence" value="ECO:0007669"/>
    <property type="project" value="UniProtKB-SubCell"/>
</dbReference>
<proteinExistence type="inferred from homology"/>
<dbReference type="SUPFAM" id="SSF161098">
    <property type="entry name" value="MetI-like"/>
    <property type="match status" value="1"/>
</dbReference>
<dbReference type="PANTHER" id="PTHR42929">
    <property type="entry name" value="INNER MEMBRANE ABC TRANSPORTER PERMEASE PROTEIN YDCU-RELATED-RELATED"/>
    <property type="match status" value="1"/>
</dbReference>
<feature type="transmembrane region" description="Helical" evidence="8">
    <location>
        <begin position="207"/>
        <end position="229"/>
    </location>
</feature>
<evidence type="ECO:0000259" key="9">
    <source>
        <dbReference type="PROSITE" id="PS50928"/>
    </source>
</evidence>
<organism evidence="10 11">
    <name type="scientific">Paragemmobacter straminiformis</name>
    <dbReference type="NCBI Taxonomy" id="2045119"/>
    <lineage>
        <taxon>Bacteria</taxon>
        <taxon>Pseudomonadati</taxon>
        <taxon>Pseudomonadota</taxon>
        <taxon>Alphaproteobacteria</taxon>
        <taxon>Rhodobacterales</taxon>
        <taxon>Paracoccaceae</taxon>
        <taxon>Paragemmobacter</taxon>
    </lineage>
</organism>
<dbReference type="PANTHER" id="PTHR42929:SF5">
    <property type="entry name" value="ABC TRANSPORTER PERMEASE PROTEIN"/>
    <property type="match status" value="1"/>
</dbReference>
<dbReference type="GO" id="GO:0055085">
    <property type="term" value="P:transmembrane transport"/>
    <property type="evidence" value="ECO:0007669"/>
    <property type="project" value="InterPro"/>
</dbReference>
<gene>
    <name evidence="10" type="ORF">H7F16_19445</name>
</gene>
<comment type="caution">
    <text evidence="10">The sequence shown here is derived from an EMBL/GenBank/DDBJ whole genome shotgun (WGS) entry which is preliminary data.</text>
</comment>
<dbReference type="EMBL" id="JACLQD010000012">
    <property type="protein sequence ID" value="MBC2837690.1"/>
    <property type="molecule type" value="Genomic_DNA"/>
</dbReference>
<accession>A0A842ID01</accession>
<dbReference type="Proteomes" id="UP000555411">
    <property type="component" value="Unassembled WGS sequence"/>
</dbReference>
<evidence type="ECO:0000256" key="5">
    <source>
        <dbReference type="ARBA" id="ARBA00022692"/>
    </source>
</evidence>
<keyword evidence="7 8" id="KW-0472">Membrane</keyword>
<dbReference type="InterPro" id="IPR035906">
    <property type="entry name" value="MetI-like_sf"/>
</dbReference>
<dbReference type="InterPro" id="IPR000515">
    <property type="entry name" value="MetI-like"/>
</dbReference>
<dbReference type="Gene3D" id="1.10.3720.10">
    <property type="entry name" value="MetI-like"/>
    <property type="match status" value="1"/>
</dbReference>
<protein>
    <submittedName>
        <fullName evidence="10">ABC transporter permease</fullName>
    </submittedName>
</protein>
<keyword evidence="3 8" id="KW-0813">Transport</keyword>
<comment type="subcellular location">
    <subcellularLocation>
        <location evidence="1 8">Cell membrane</location>
        <topology evidence="1 8">Multi-pass membrane protein</topology>
    </subcellularLocation>
</comment>
<evidence type="ECO:0000256" key="7">
    <source>
        <dbReference type="ARBA" id="ARBA00023136"/>
    </source>
</evidence>
<name>A0A842ID01_9RHOB</name>
<dbReference type="CDD" id="cd06261">
    <property type="entry name" value="TM_PBP2"/>
    <property type="match status" value="1"/>
</dbReference>
<keyword evidence="5 8" id="KW-0812">Transmembrane</keyword>
<dbReference type="AlphaFoldDB" id="A0A842ID01"/>
<feature type="transmembrane region" description="Helical" evidence="8">
    <location>
        <begin position="338"/>
        <end position="363"/>
    </location>
</feature>
<keyword evidence="6 8" id="KW-1133">Transmembrane helix</keyword>
<keyword evidence="11" id="KW-1185">Reference proteome</keyword>
<feature type="transmembrane region" description="Helical" evidence="8">
    <location>
        <begin position="236"/>
        <end position="253"/>
    </location>
</feature>
<dbReference type="RefSeq" id="WP_185799305.1">
    <property type="nucleotide sequence ID" value="NZ_JACLQD010000012.1"/>
</dbReference>
<comment type="similarity">
    <text evidence="2">Belongs to the binding-protein-dependent transport system permease family. CysTW subfamily.</text>
</comment>
<evidence type="ECO:0000256" key="8">
    <source>
        <dbReference type="RuleBase" id="RU363032"/>
    </source>
</evidence>
<feature type="transmembrane region" description="Helical" evidence="8">
    <location>
        <begin position="38"/>
        <end position="58"/>
    </location>
</feature>
<evidence type="ECO:0000313" key="10">
    <source>
        <dbReference type="EMBL" id="MBC2837690.1"/>
    </source>
</evidence>
<evidence type="ECO:0000256" key="2">
    <source>
        <dbReference type="ARBA" id="ARBA00007069"/>
    </source>
</evidence>
<feature type="domain" description="ABC transmembrane type-1" evidence="9">
    <location>
        <begin position="203"/>
        <end position="410"/>
    </location>
</feature>
<evidence type="ECO:0000256" key="4">
    <source>
        <dbReference type="ARBA" id="ARBA00022475"/>
    </source>
</evidence>
<keyword evidence="4" id="KW-1003">Cell membrane</keyword>
<dbReference type="Pfam" id="PF00528">
    <property type="entry name" value="BPD_transp_1"/>
    <property type="match status" value="1"/>
</dbReference>
<sequence length="422" mass="45734">MADATAAPQASPALLTTADGRPLKAALVAAQARAKRRAFLLVAPLLLFVVLTFILPILQMLHRSVYHDGLSANAPELAAWFAATEAGTPPDEAAFAALAADFKTMKANKTAGEAGTRVNYTLPETRSLFTKTARKADDLAPPYQAAFLAVDPKWGEPAVWQAMRSASGAYTADFYLIAADRKRDAEGSVVQVAENQRIYLWLFGKTFFLSGMITVICLLLAFPVAHLLATLPARRANLLMILVLLPFWTSLLVRTTSWMVLLQGQGVVNDLLVRGGLLADENRLAMMYNQTGTIIVMTHVLLPFMILPLYSVMRVIPPSYARAARSLGATSWTTFRRIYLPQTLPGIGAGALLVFILAVGYYITPALVGGADGQLISNLIQFHMANSNWSLAAALAAMLLAGVLVLYWLYDRLIGIDNLKLG</sequence>
<evidence type="ECO:0000313" key="11">
    <source>
        <dbReference type="Proteomes" id="UP000555411"/>
    </source>
</evidence>
<evidence type="ECO:0000256" key="3">
    <source>
        <dbReference type="ARBA" id="ARBA00022448"/>
    </source>
</evidence>
<evidence type="ECO:0000256" key="1">
    <source>
        <dbReference type="ARBA" id="ARBA00004651"/>
    </source>
</evidence>
<feature type="transmembrane region" description="Helical" evidence="8">
    <location>
        <begin position="389"/>
        <end position="410"/>
    </location>
</feature>
<reference evidence="10 11" key="1">
    <citation type="journal article" date="2017" name="Int. J. Syst. Evol. Microbiol.">
        <title>Gemmobacter straminiformis sp. nov., isolated from an artificial fountain.</title>
        <authorList>
            <person name="Kang J.Y."/>
            <person name="Kim M.J."/>
            <person name="Chun J."/>
            <person name="Son K.P."/>
            <person name="Jahng K.Y."/>
        </authorList>
    </citation>
    <scope>NUCLEOTIDE SEQUENCE [LARGE SCALE GENOMIC DNA]</scope>
    <source>
        <strain evidence="10 11">CAM-8</strain>
    </source>
</reference>